<dbReference type="CDD" id="cd00488">
    <property type="entry name" value="PCD_DCoH"/>
    <property type="match status" value="1"/>
</dbReference>
<dbReference type="Gene3D" id="3.30.1360.20">
    <property type="entry name" value="Transcriptional coactivator/pterin dehydratase"/>
    <property type="match status" value="1"/>
</dbReference>
<evidence type="ECO:0000256" key="3">
    <source>
        <dbReference type="ARBA" id="ARBA00013252"/>
    </source>
</evidence>
<evidence type="ECO:0000313" key="8">
    <source>
        <dbReference type="EMBL" id="CAB4853318.1"/>
    </source>
</evidence>
<dbReference type="GO" id="GO:0008124">
    <property type="term" value="F:4-alpha-hydroxytetrahydrobiopterin dehydratase activity"/>
    <property type="evidence" value="ECO:0007669"/>
    <property type="project" value="UniProtKB-EC"/>
</dbReference>
<dbReference type="InterPro" id="IPR001533">
    <property type="entry name" value="Pterin_deHydtase"/>
</dbReference>
<dbReference type="InterPro" id="IPR036428">
    <property type="entry name" value="PCD_sf"/>
</dbReference>
<evidence type="ECO:0000313" key="10">
    <source>
        <dbReference type="EMBL" id="CAB5016196.1"/>
    </source>
</evidence>
<dbReference type="SUPFAM" id="SSF55248">
    <property type="entry name" value="PCD-like"/>
    <property type="match status" value="1"/>
</dbReference>
<dbReference type="EMBL" id="CAESGF010000020">
    <property type="protein sequence ID" value="CAB4364904.1"/>
    <property type="molecule type" value="Genomic_DNA"/>
</dbReference>
<dbReference type="Pfam" id="PF01329">
    <property type="entry name" value="Pterin_4a"/>
    <property type="match status" value="1"/>
</dbReference>
<dbReference type="EMBL" id="CAEZYF010000026">
    <property type="protein sequence ID" value="CAB4741652.1"/>
    <property type="molecule type" value="Genomic_DNA"/>
</dbReference>
<evidence type="ECO:0000256" key="1">
    <source>
        <dbReference type="ARBA" id="ARBA00001554"/>
    </source>
</evidence>
<dbReference type="EMBL" id="CAFAAV010000339">
    <property type="protein sequence ID" value="CAB4835818.1"/>
    <property type="molecule type" value="Genomic_DNA"/>
</dbReference>
<reference evidence="8" key="1">
    <citation type="submission" date="2020-05" db="EMBL/GenBank/DDBJ databases">
        <authorList>
            <person name="Chiriac C."/>
            <person name="Salcher M."/>
            <person name="Ghai R."/>
            <person name="Kavagutti S V."/>
        </authorList>
    </citation>
    <scope>NUCLEOTIDE SEQUENCE</scope>
</reference>
<comment type="catalytic activity">
    <reaction evidence="1">
        <text>(4aS,6R)-4a-hydroxy-L-erythro-5,6,7,8-tetrahydrobiopterin = (6R)-L-erythro-6,7-dihydrobiopterin + H2O</text>
        <dbReference type="Rhea" id="RHEA:11920"/>
        <dbReference type="ChEBI" id="CHEBI:15377"/>
        <dbReference type="ChEBI" id="CHEBI:15642"/>
        <dbReference type="ChEBI" id="CHEBI:43120"/>
        <dbReference type="EC" id="4.2.1.96"/>
    </reaction>
</comment>
<evidence type="ECO:0000256" key="2">
    <source>
        <dbReference type="ARBA" id="ARBA00006472"/>
    </source>
</evidence>
<comment type="similarity">
    <text evidence="2">Belongs to the pterin-4-alpha-carbinolamine dehydratase family.</text>
</comment>
<dbReference type="GO" id="GO:0006729">
    <property type="term" value="P:tetrahydrobiopterin biosynthetic process"/>
    <property type="evidence" value="ECO:0007669"/>
    <property type="project" value="InterPro"/>
</dbReference>
<evidence type="ECO:0000256" key="4">
    <source>
        <dbReference type="ARBA" id="ARBA00023239"/>
    </source>
</evidence>
<proteinExistence type="inferred from homology"/>
<dbReference type="EMBL" id="CAFBIY010000235">
    <property type="protein sequence ID" value="CAB4853318.1"/>
    <property type="molecule type" value="Genomic_DNA"/>
</dbReference>
<dbReference type="AlphaFoldDB" id="A0A6J7C8Y5"/>
<dbReference type="NCBIfam" id="NF002017">
    <property type="entry name" value="PRK00823.1-2"/>
    <property type="match status" value="1"/>
</dbReference>
<dbReference type="PANTHER" id="PTHR12599:SF0">
    <property type="entry name" value="PTERIN-4-ALPHA-CARBINOLAMINE DEHYDRATASE"/>
    <property type="match status" value="1"/>
</dbReference>
<protein>
    <recommendedName>
        <fullName evidence="3">4a-hydroxytetrahydrobiopterin dehydratase</fullName>
        <ecNumber evidence="3">4.2.1.96</ecNumber>
    </recommendedName>
</protein>
<dbReference type="EC" id="4.2.1.96" evidence="3"/>
<gene>
    <name evidence="6" type="ORF">UFOPK2656_02948</name>
    <name evidence="7" type="ORF">UFOPK3099_02891</name>
    <name evidence="8" type="ORF">UFOPK3267_02846</name>
    <name evidence="9" type="ORF">UFOPK3651_03459</name>
    <name evidence="10" type="ORF">UFOPK3931_03092</name>
    <name evidence="5" type="ORF">UFOPK4189_02661</name>
</gene>
<evidence type="ECO:0000313" key="6">
    <source>
        <dbReference type="EMBL" id="CAB4741652.1"/>
    </source>
</evidence>
<keyword evidence="4" id="KW-0456">Lyase</keyword>
<evidence type="ECO:0000313" key="5">
    <source>
        <dbReference type="EMBL" id="CAB4364904.1"/>
    </source>
</evidence>
<evidence type="ECO:0000313" key="7">
    <source>
        <dbReference type="EMBL" id="CAB4835818.1"/>
    </source>
</evidence>
<organism evidence="8">
    <name type="scientific">freshwater metagenome</name>
    <dbReference type="NCBI Taxonomy" id="449393"/>
    <lineage>
        <taxon>unclassified sequences</taxon>
        <taxon>metagenomes</taxon>
        <taxon>ecological metagenomes</taxon>
    </lineage>
</organism>
<dbReference type="EMBL" id="CAFBMT010000045">
    <property type="protein sequence ID" value="CAB4960197.1"/>
    <property type="molecule type" value="Genomic_DNA"/>
</dbReference>
<name>A0A6J7C8Y5_9ZZZZ</name>
<dbReference type="PANTHER" id="PTHR12599">
    <property type="entry name" value="PTERIN-4-ALPHA-CARBINOLAMINE DEHYDRATASE"/>
    <property type="match status" value="1"/>
</dbReference>
<dbReference type="EMBL" id="CAFBOL010000135">
    <property type="protein sequence ID" value="CAB5016196.1"/>
    <property type="molecule type" value="Genomic_DNA"/>
</dbReference>
<sequence length="104" mass="11337">MRYTRVTDDEFAGMTDLADWRLIDNALRADFRAGSFIAAAALVPAIAEAAELIDHHPDIDVRYPDHVVVVLTTHDAGGVTTHDTDLARTILRLAVNAGARAEQK</sequence>
<accession>A0A6J7C8Y5</accession>
<evidence type="ECO:0000313" key="9">
    <source>
        <dbReference type="EMBL" id="CAB4960197.1"/>
    </source>
</evidence>